<accession>A0A218UX54</accession>
<gene>
    <name evidence="2" type="ORF">RLOC_00003857</name>
</gene>
<feature type="signal peptide" evidence="1">
    <location>
        <begin position="1"/>
        <end position="21"/>
    </location>
</feature>
<dbReference type="AlphaFoldDB" id="A0A218UX54"/>
<protein>
    <submittedName>
        <fullName evidence="2">Uncharacterized protein</fullName>
    </submittedName>
</protein>
<comment type="caution">
    <text evidence="2">The sequence shown here is derived from an EMBL/GenBank/DDBJ whole genome shotgun (WGS) entry which is preliminary data.</text>
</comment>
<feature type="chain" id="PRO_5012736180" evidence="1">
    <location>
        <begin position="22"/>
        <end position="53"/>
    </location>
</feature>
<evidence type="ECO:0000256" key="1">
    <source>
        <dbReference type="SAM" id="SignalP"/>
    </source>
</evidence>
<proteinExistence type="predicted"/>
<reference evidence="2 3" key="1">
    <citation type="submission" date="2017-05" db="EMBL/GenBank/DDBJ databases">
        <title>Genome of assembly of the Bengalese finch, Lonchura striata domestica.</title>
        <authorList>
            <person name="Colquitt B.M."/>
            <person name="Brainard M.S."/>
        </authorList>
    </citation>
    <scope>NUCLEOTIDE SEQUENCE [LARGE SCALE GENOMIC DNA]</scope>
    <source>
        <strain evidence="2">White83orange57</strain>
    </source>
</reference>
<organism evidence="2 3">
    <name type="scientific">Lonchura striata</name>
    <name type="common">white-rumped munia</name>
    <dbReference type="NCBI Taxonomy" id="40157"/>
    <lineage>
        <taxon>Eukaryota</taxon>
        <taxon>Metazoa</taxon>
        <taxon>Chordata</taxon>
        <taxon>Craniata</taxon>
        <taxon>Vertebrata</taxon>
        <taxon>Euteleostomi</taxon>
        <taxon>Archelosauria</taxon>
        <taxon>Archosauria</taxon>
        <taxon>Dinosauria</taxon>
        <taxon>Saurischia</taxon>
        <taxon>Theropoda</taxon>
        <taxon>Coelurosauria</taxon>
        <taxon>Aves</taxon>
        <taxon>Neognathae</taxon>
        <taxon>Neoaves</taxon>
        <taxon>Telluraves</taxon>
        <taxon>Australaves</taxon>
        <taxon>Passeriformes</taxon>
        <taxon>Passeroidea</taxon>
        <taxon>Estrildidae</taxon>
        <taxon>Estrildinae</taxon>
        <taxon>Lonchura</taxon>
    </lineage>
</organism>
<keyword evidence="3" id="KW-1185">Reference proteome</keyword>
<evidence type="ECO:0000313" key="3">
    <source>
        <dbReference type="Proteomes" id="UP000197619"/>
    </source>
</evidence>
<name>A0A218UX54_9PASE</name>
<keyword evidence="1" id="KW-0732">Signal</keyword>
<dbReference type="EMBL" id="MUZQ01000102">
    <property type="protein sequence ID" value="OWK58343.1"/>
    <property type="molecule type" value="Genomic_DNA"/>
</dbReference>
<dbReference type="Proteomes" id="UP000197619">
    <property type="component" value="Unassembled WGS sequence"/>
</dbReference>
<evidence type="ECO:0000313" key="2">
    <source>
        <dbReference type="EMBL" id="OWK58343.1"/>
    </source>
</evidence>
<feature type="non-terminal residue" evidence="2">
    <location>
        <position position="53"/>
    </location>
</feature>
<sequence>MSGVFFLLLSLSFCLQEPGSAAELFHELLPQEWGPARKALGFVRGTVSAHQKH</sequence>